<dbReference type="AlphaFoldDB" id="A0A7J2U110"/>
<organism evidence="2">
    <name type="scientific">Ignisphaera aggregans</name>
    <dbReference type="NCBI Taxonomy" id="334771"/>
    <lineage>
        <taxon>Archaea</taxon>
        <taxon>Thermoproteota</taxon>
        <taxon>Thermoprotei</taxon>
        <taxon>Desulfurococcales</taxon>
        <taxon>Desulfurococcaceae</taxon>
        <taxon>Ignisphaera</taxon>
    </lineage>
</organism>
<evidence type="ECO:0000313" key="2">
    <source>
        <dbReference type="EMBL" id="HEM66229.1"/>
    </source>
</evidence>
<feature type="transmembrane region" description="Helical" evidence="1">
    <location>
        <begin position="313"/>
        <end position="334"/>
    </location>
</feature>
<name>A0A7J2U110_9CREN</name>
<keyword evidence="1" id="KW-0812">Transmembrane</keyword>
<dbReference type="EMBL" id="DSEU01000005">
    <property type="protein sequence ID" value="HEM66229.1"/>
    <property type="molecule type" value="Genomic_DNA"/>
</dbReference>
<feature type="transmembrane region" description="Helical" evidence="1">
    <location>
        <begin position="286"/>
        <end position="307"/>
    </location>
</feature>
<evidence type="ECO:0000256" key="1">
    <source>
        <dbReference type="SAM" id="Phobius"/>
    </source>
</evidence>
<proteinExistence type="predicted"/>
<gene>
    <name evidence="2" type="ORF">ENO26_01445</name>
</gene>
<keyword evidence="1" id="KW-0472">Membrane</keyword>
<reference evidence="2" key="1">
    <citation type="journal article" date="2020" name="mSystems">
        <title>Genome- and Community-Level Interaction Insights into Carbon Utilization and Element Cycling Functions of Hydrothermarchaeota in Hydrothermal Sediment.</title>
        <authorList>
            <person name="Zhou Z."/>
            <person name="Liu Y."/>
            <person name="Xu W."/>
            <person name="Pan J."/>
            <person name="Luo Z.H."/>
            <person name="Li M."/>
        </authorList>
    </citation>
    <scope>NUCLEOTIDE SEQUENCE [LARGE SCALE GENOMIC DNA]</scope>
    <source>
        <strain evidence="2">SpSt-125</strain>
    </source>
</reference>
<sequence>MPGCEVHQKITEETLEVLCNEFEDFIDLCRLIDGDNRDVLINSVCDPDIRNLADYVTEIAEYCVCDGEEVDIDKCNELMSRRREREQRLSYASSPDERRSIEEELRKIPRCKLQKTEPRQKPVKHHGGVNTTLWRYYVYTAAKNCLEADKGISGKARECMKRLARALHYAQDGPITRSIRIEGAYDVHTIKVDEFHDIFEKGITEIIRHEINNFDIFTPIREGVNMALNEKAFTVPDKKKLSSTEETSIVNAMKAMFRNAAYTFTKFIQIIRFVKRESKKIQRLYMLYRALQMTGYAAIASLILLVFVLPHTLVHVLLTVIGASLIASSNLLYIKIRPMLCLYMNIDCEGYKKSILTERTEGGKRIIVRKYQVL</sequence>
<comment type="caution">
    <text evidence="2">The sequence shown here is derived from an EMBL/GenBank/DDBJ whole genome shotgun (WGS) entry which is preliminary data.</text>
</comment>
<keyword evidence="1" id="KW-1133">Transmembrane helix</keyword>
<accession>A0A7J2U110</accession>
<protein>
    <submittedName>
        <fullName evidence="2">Uncharacterized protein</fullName>
    </submittedName>
</protein>